<proteinExistence type="predicted"/>
<gene>
    <name evidence="1" type="ORF">BaRGS_00011878</name>
</gene>
<dbReference type="AlphaFoldDB" id="A0ABD0LBW7"/>
<evidence type="ECO:0000313" key="2">
    <source>
        <dbReference type="Proteomes" id="UP001519460"/>
    </source>
</evidence>
<dbReference type="Proteomes" id="UP001519460">
    <property type="component" value="Unassembled WGS sequence"/>
</dbReference>
<reference evidence="1 2" key="1">
    <citation type="journal article" date="2023" name="Sci. Data">
        <title>Genome assembly of the Korean intertidal mud-creeper Batillaria attramentaria.</title>
        <authorList>
            <person name="Patra A.K."/>
            <person name="Ho P.T."/>
            <person name="Jun S."/>
            <person name="Lee S.J."/>
            <person name="Kim Y."/>
            <person name="Won Y.J."/>
        </authorList>
    </citation>
    <scope>NUCLEOTIDE SEQUENCE [LARGE SCALE GENOMIC DNA]</scope>
    <source>
        <strain evidence="1">Wonlab-2016</strain>
    </source>
</reference>
<organism evidence="1 2">
    <name type="scientific">Batillaria attramentaria</name>
    <dbReference type="NCBI Taxonomy" id="370345"/>
    <lineage>
        <taxon>Eukaryota</taxon>
        <taxon>Metazoa</taxon>
        <taxon>Spiralia</taxon>
        <taxon>Lophotrochozoa</taxon>
        <taxon>Mollusca</taxon>
        <taxon>Gastropoda</taxon>
        <taxon>Caenogastropoda</taxon>
        <taxon>Sorbeoconcha</taxon>
        <taxon>Cerithioidea</taxon>
        <taxon>Batillariidae</taxon>
        <taxon>Batillaria</taxon>
    </lineage>
</organism>
<accession>A0ABD0LBW7</accession>
<evidence type="ECO:0000313" key="1">
    <source>
        <dbReference type="EMBL" id="KAK7496898.1"/>
    </source>
</evidence>
<name>A0ABD0LBW7_9CAEN</name>
<protein>
    <submittedName>
        <fullName evidence="1">Uncharacterized protein</fullName>
    </submittedName>
</protein>
<comment type="caution">
    <text evidence="1">The sequence shown here is derived from an EMBL/GenBank/DDBJ whole genome shotgun (WGS) entry which is preliminary data.</text>
</comment>
<sequence>MSNIENVELRRYSCKDKSYDKGDMAYRPASYSVLKTNSIPAVIASGLTQYQRIRADVSSLQVTLKTLQTTETPAGLCRQPAWNACRSHIRRVFIVWPDGLCKPSPCNNIRQNPHQRWMNTSNNRETLLSRRSFQR</sequence>
<keyword evidence="2" id="KW-1185">Reference proteome</keyword>
<dbReference type="EMBL" id="JACVVK020000063">
    <property type="protein sequence ID" value="KAK7496898.1"/>
    <property type="molecule type" value="Genomic_DNA"/>
</dbReference>